<dbReference type="EMBL" id="VLKW01000004">
    <property type="protein sequence ID" value="TWI47532.1"/>
    <property type="molecule type" value="Genomic_DNA"/>
</dbReference>
<accession>A0A562PSV6</accession>
<reference evidence="1 4" key="3">
    <citation type="submission" date="2019-12" db="EMBL/GenBank/DDBJ databases">
        <title>Draft Genome Sequences of Six Type Strains of the Genus Massilia.</title>
        <authorList>
            <person name="Miess H."/>
            <person name="Frediansyah A."/>
            <person name="Goeker M."/>
            <person name="Gross H."/>
        </authorList>
    </citation>
    <scope>NUCLEOTIDE SEQUENCE [LARGE SCALE GENOMIC DNA]</scope>
    <source>
        <strain evidence="1 4">DSM 26639</strain>
    </source>
</reference>
<dbReference type="RefSeq" id="WP_145875415.1">
    <property type="nucleotide sequence ID" value="NZ_CP046904.1"/>
</dbReference>
<protein>
    <submittedName>
        <fullName evidence="1">Helix-turn-helix domain-containing protein</fullName>
    </submittedName>
    <submittedName>
        <fullName evidence="2">Putative transcriptional regulator</fullName>
    </submittedName>
</protein>
<dbReference type="InterPro" id="IPR036390">
    <property type="entry name" value="WH_DNA-bd_sf"/>
</dbReference>
<evidence type="ECO:0000313" key="1">
    <source>
        <dbReference type="EMBL" id="QGZ39178.1"/>
    </source>
</evidence>
<name>A0A562PSV6_9BURK</name>
<dbReference type="AlphaFoldDB" id="A0A562PSV6"/>
<proteinExistence type="predicted"/>
<organism evidence="2 3">
    <name type="scientific">Pseudoduganella flava</name>
    <dbReference type="NCBI Taxonomy" id="871742"/>
    <lineage>
        <taxon>Bacteria</taxon>
        <taxon>Pseudomonadati</taxon>
        <taxon>Pseudomonadota</taxon>
        <taxon>Betaproteobacteria</taxon>
        <taxon>Burkholderiales</taxon>
        <taxon>Oxalobacteraceae</taxon>
        <taxon>Telluria group</taxon>
        <taxon>Pseudoduganella</taxon>
    </lineage>
</organism>
<keyword evidence="4" id="KW-1185">Reference proteome</keyword>
<reference evidence="2 3" key="1">
    <citation type="journal article" date="2015" name="Stand. Genomic Sci.">
        <title>Genomic Encyclopedia of Bacterial and Archaeal Type Strains, Phase III: the genomes of soil and plant-associated and newly described type strains.</title>
        <authorList>
            <person name="Whitman W.B."/>
            <person name="Woyke T."/>
            <person name="Klenk H.P."/>
            <person name="Zhou Y."/>
            <person name="Lilburn T.G."/>
            <person name="Beck B.J."/>
            <person name="De Vos P."/>
            <person name="Vandamme P."/>
            <person name="Eisen J.A."/>
            <person name="Garrity G."/>
            <person name="Hugenholtz P."/>
            <person name="Kyrpides N.C."/>
        </authorList>
    </citation>
    <scope>NUCLEOTIDE SEQUENCE [LARGE SCALE GENOMIC DNA]</scope>
    <source>
        <strain evidence="2 3">CGMCC 1.10685</strain>
    </source>
</reference>
<dbReference type="Proteomes" id="UP000437862">
    <property type="component" value="Chromosome"/>
</dbReference>
<gene>
    <name evidence="1" type="ORF">GO485_09055</name>
    <name evidence="2" type="ORF">IP92_02592</name>
</gene>
<dbReference type="Proteomes" id="UP000315112">
    <property type="component" value="Unassembled WGS sequence"/>
</dbReference>
<dbReference type="InterPro" id="IPR036388">
    <property type="entry name" value="WH-like_DNA-bd_sf"/>
</dbReference>
<dbReference type="SUPFAM" id="SSF46785">
    <property type="entry name" value="Winged helix' DNA-binding domain"/>
    <property type="match status" value="1"/>
</dbReference>
<evidence type="ECO:0000313" key="2">
    <source>
        <dbReference type="EMBL" id="TWI47532.1"/>
    </source>
</evidence>
<sequence length="117" mass="12796">MKPMKFGIATVAEQRARSLAIAAGARQRMPGEPDVWFPSISALASVLSDENMALLRCIREAKPESMKELARLAGKQESNVSRSLHTMQEYGLVRLVKTGRTVKPEVAVSEVTLSLPC</sequence>
<dbReference type="EMBL" id="CP046904">
    <property type="protein sequence ID" value="QGZ39178.1"/>
    <property type="molecule type" value="Genomic_DNA"/>
</dbReference>
<dbReference type="OrthoDB" id="8449527at2"/>
<evidence type="ECO:0000313" key="3">
    <source>
        <dbReference type="Proteomes" id="UP000315112"/>
    </source>
</evidence>
<evidence type="ECO:0000313" key="4">
    <source>
        <dbReference type="Proteomes" id="UP000437862"/>
    </source>
</evidence>
<dbReference type="Pfam" id="PF25212">
    <property type="entry name" value="HVO_A0114"/>
    <property type="match status" value="1"/>
</dbReference>
<reference evidence="2" key="2">
    <citation type="submission" date="2019-07" db="EMBL/GenBank/DDBJ databases">
        <authorList>
            <person name="Whitman W."/>
            <person name="Huntemann M."/>
            <person name="Clum A."/>
            <person name="Pillay M."/>
            <person name="Palaniappan K."/>
            <person name="Varghese N."/>
            <person name="Mikhailova N."/>
            <person name="Stamatis D."/>
            <person name="Reddy T."/>
            <person name="Daum C."/>
            <person name="Shapiro N."/>
            <person name="Ivanova N."/>
            <person name="Kyrpides N."/>
            <person name="Woyke T."/>
        </authorList>
    </citation>
    <scope>NUCLEOTIDE SEQUENCE</scope>
    <source>
        <strain evidence="2">CGMCC 1.10685</strain>
    </source>
</reference>
<dbReference type="Gene3D" id="1.10.10.10">
    <property type="entry name" value="Winged helix-like DNA-binding domain superfamily/Winged helix DNA-binding domain"/>
    <property type="match status" value="1"/>
</dbReference>